<gene>
    <name evidence="2" type="ORF">AVEN_178594_1</name>
</gene>
<reference evidence="2 3" key="1">
    <citation type="journal article" date="2019" name="Sci. Rep.">
        <title>Orb-weaving spider Araneus ventricosus genome elucidates the spidroin gene catalogue.</title>
        <authorList>
            <person name="Kono N."/>
            <person name="Nakamura H."/>
            <person name="Ohtoshi R."/>
            <person name="Moran D.A.P."/>
            <person name="Shinohara A."/>
            <person name="Yoshida Y."/>
            <person name="Fujiwara M."/>
            <person name="Mori M."/>
            <person name="Tomita M."/>
            <person name="Arakawa K."/>
        </authorList>
    </citation>
    <scope>NUCLEOTIDE SEQUENCE [LARGE SCALE GENOMIC DNA]</scope>
</reference>
<name>A0A4Y2WR57_ARAVE</name>
<comment type="caution">
    <text evidence="2">The sequence shown here is derived from an EMBL/GenBank/DDBJ whole genome shotgun (WGS) entry which is preliminary data.</text>
</comment>
<accession>A0A4Y2WR57</accession>
<dbReference type="AlphaFoldDB" id="A0A4Y2WR57"/>
<proteinExistence type="predicted"/>
<protein>
    <submittedName>
        <fullName evidence="2">Uncharacterized protein</fullName>
    </submittedName>
</protein>
<evidence type="ECO:0000313" key="3">
    <source>
        <dbReference type="Proteomes" id="UP000499080"/>
    </source>
</evidence>
<dbReference type="EMBL" id="BGPR01063152">
    <property type="protein sequence ID" value="GBO38427.1"/>
    <property type="molecule type" value="Genomic_DNA"/>
</dbReference>
<keyword evidence="3" id="KW-1185">Reference proteome</keyword>
<organism evidence="2 3">
    <name type="scientific">Araneus ventricosus</name>
    <name type="common">Orbweaver spider</name>
    <name type="synonym">Epeira ventricosa</name>
    <dbReference type="NCBI Taxonomy" id="182803"/>
    <lineage>
        <taxon>Eukaryota</taxon>
        <taxon>Metazoa</taxon>
        <taxon>Ecdysozoa</taxon>
        <taxon>Arthropoda</taxon>
        <taxon>Chelicerata</taxon>
        <taxon>Arachnida</taxon>
        <taxon>Araneae</taxon>
        <taxon>Araneomorphae</taxon>
        <taxon>Entelegynae</taxon>
        <taxon>Araneoidea</taxon>
        <taxon>Araneidae</taxon>
        <taxon>Araneus</taxon>
    </lineage>
</organism>
<evidence type="ECO:0000256" key="1">
    <source>
        <dbReference type="SAM" id="MobiDB-lite"/>
    </source>
</evidence>
<feature type="region of interest" description="Disordered" evidence="1">
    <location>
        <begin position="104"/>
        <end position="123"/>
    </location>
</feature>
<dbReference type="Proteomes" id="UP000499080">
    <property type="component" value="Unassembled WGS sequence"/>
</dbReference>
<sequence>MYVPAAMEYTCQRMTQSLRFKRQKTKRYALNLAERALCRDSRRTPSSLEIRKAPYTEKWIREEYQLSDIREVLIRPNWPYNANDYMTSIKSTRRLRKQSVWEMRMGTSSKRDPRAISTDPQPVRPQILNRQAVLNPKQRQKW</sequence>
<evidence type="ECO:0000313" key="2">
    <source>
        <dbReference type="EMBL" id="GBO38427.1"/>
    </source>
</evidence>